<dbReference type="InterPro" id="IPR005064">
    <property type="entry name" value="BUG"/>
</dbReference>
<dbReference type="AlphaFoldDB" id="A0A317FIX1"/>
<dbReference type="PANTHER" id="PTHR42928:SF5">
    <property type="entry name" value="BLR1237 PROTEIN"/>
    <property type="match status" value="1"/>
</dbReference>
<dbReference type="Pfam" id="PF03401">
    <property type="entry name" value="TctC"/>
    <property type="match status" value="1"/>
</dbReference>
<dbReference type="CDD" id="cd13578">
    <property type="entry name" value="PBP2_Bug27"/>
    <property type="match status" value="1"/>
</dbReference>
<dbReference type="InterPro" id="IPR042100">
    <property type="entry name" value="Bug_dom1"/>
</dbReference>
<dbReference type="Gene3D" id="3.40.190.150">
    <property type="entry name" value="Bordetella uptake gene, domain 1"/>
    <property type="match status" value="1"/>
</dbReference>
<evidence type="ECO:0000313" key="2">
    <source>
        <dbReference type="EMBL" id="PWS37526.1"/>
    </source>
</evidence>
<sequence>MRRRDMLVIGAGVLAAPAVLAQGAWPARPVRLIVPFIPGSAPDVIARNLAERIGASIGQSVVVENRGGAGGNIGFEAAARSPNDGYTILLGTNSLVINPALTSRRLGFDAFRDFVPISVAFAMPHCLVVPMQGPPTTAALIESLKANPGQNYASGGNGSGAHLAAELFKAATKVEAVHVPFRGAPDIVNNVLAGNVQFGFPTLATVTELIKSNRLRGLGVTSAQRNHALPEVPTVAETVPGFEVVSWFAILGIAGMPQDPVVKINAAIQAALADPAFRARTTADGSIAVGMGPEEFATFLRGEAEKWGEAVRISGAKVD</sequence>
<name>A0A317FIX1_9PROT</name>
<evidence type="ECO:0000313" key="3">
    <source>
        <dbReference type="Proteomes" id="UP000245765"/>
    </source>
</evidence>
<comment type="caution">
    <text evidence="2">The sequence shown here is derived from an EMBL/GenBank/DDBJ whole genome shotgun (WGS) entry which is preliminary data.</text>
</comment>
<reference evidence="3" key="1">
    <citation type="submission" date="2018-05" db="EMBL/GenBank/DDBJ databases">
        <authorList>
            <person name="Du Z."/>
            <person name="Wang X."/>
        </authorList>
    </citation>
    <scope>NUCLEOTIDE SEQUENCE [LARGE SCALE GENOMIC DNA]</scope>
    <source>
        <strain evidence="3">CQN31</strain>
    </source>
</reference>
<gene>
    <name evidence="2" type="ORF">DFH01_11905</name>
</gene>
<comment type="similarity">
    <text evidence="1">Belongs to the UPF0065 (bug) family.</text>
</comment>
<evidence type="ECO:0000256" key="1">
    <source>
        <dbReference type="ARBA" id="ARBA00006987"/>
    </source>
</evidence>
<keyword evidence="3" id="KW-1185">Reference proteome</keyword>
<proteinExistence type="inferred from homology"/>
<dbReference type="PANTHER" id="PTHR42928">
    <property type="entry name" value="TRICARBOXYLATE-BINDING PROTEIN"/>
    <property type="match status" value="1"/>
</dbReference>
<evidence type="ECO:0008006" key="4">
    <source>
        <dbReference type="Google" id="ProtNLM"/>
    </source>
</evidence>
<dbReference type="Proteomes" id="UP000245765">
    <property type="component" value="Unassembled WGS sequence"/>
</dbReference>
<dbReference type="EMBL" id="QGNA01000002">
    <property type="protein sequence ID" value="PWS37526.1"/>
    <property type="molecule type" value="Genomic_DNA"/>
</dbReference>
<accession>A0A317FIX1</accession>
<protein>
    <recommendedName>
        <fullName evidence="4">Tripartite tricarboxylate transporter substrate binding protein</fullName>
    </recommendedName>
</protein>
<organism evidence="2 3">
    <name type="scientific">Falsiroseomonas bella</name>
    <dbReference type="NCBI Taxonomy" id="2184016"/>
    <lineage>
        <taxon>Bacteria</taxon>
        <taxon>Pseudomonadati</taxon>
        <taxon>Pseudomonadota</taxon>
        <taxon>Alphaproteobacteria</taxon>
        <taxon>Acetobacterales</taxon>
        <taxon>Roseomonadaceae</taxon>
        <taxon>Falsiroseomonas</taxon>
    </lineage>
</organism>
<dbReference type="RefSeq" id="WP_109870634.1">
    <property type="nucleotide sequence ID" value="NZ_QGNA01000002.1"/>
</dbReference>
<dbReference type="Gene3D" id="3.40.190.10">
    <property type="entry name" value="Periplasmic binding protein-like II"/>
    <property type="match status" value="1"/>
</dbReference>
<dbReference type="PIRSF" id="PIRSF017082">
    <property type="entry name" value="YflP"/>
    <property type="match status" value="1"/>
</dbReference>
<dbReference type="OrthoDB" id="7251897at2"/>
<dbReference type="SUPFAM" id="SSF53850">
    <property type="entry name" value="Periplasmic binding protein-like II"/>
    <property type="match status" value="1"/>
</dbReference>